<accession>A0A8K0RBF8</accession>
<dbReference type="Gene3D" id="3.30.40.10">
    <property type="entry name" value="Zinc/RING finger domain, C3HC4 (zinc finger)"/>
    <property type="match status" value="1"/>
</dbReference>
<comment type="caution">
    <text evidence="1">The sequence shown here is derived from an EMBL/GenBank/DDBJ whole genome shotgun (WGS) entry which is preliminary data.</text>
</comment>
<evidence type="ECO:0000313" key="2">
    <source>
        <dbReference type="Proteomes" id="UP000813461"/>
    </source>
</evidence>
<sequence length="316" mass="35773">MNAVLRLTAAGMIPGLMVIQNYRSINGGYKKSVRERSSAIRNEENLAHRDRTTQLSSLIYEVTEFATPEGIAVTREPGCLRHITWRDVRPNVLEAASCSGRSENTQCVQLHDRIARREVGLNVFDAKQRTIYFRQSEALLRFRPHHVLRQVKDVDRLESFEEDLKVDTGRPGDDCMGTRVETSIRDDLAHTMIPTCRGRLHAPRLSTMCGSCSEQFESPPLKPHLLLGAEVAAIGEEDTCAACLESLRDGSPLVSGGCAHVMHRKCMLKGFWLWYDPSDKERLTSWRNCKCPPVDDGSTLLPLLWSFRKPQKRTQR</sequence>
<dbReference type="EMBL" id="JAGMVJ010000007">
    <property type="protein sequence ID" value="KAH7089096.1"/>
    <property type="molecule type" value="Genomic_DNA"/>
</dbReference>
<reference evidence="1" key="1">
    <citation type="journal article" date="2021" name="Nat. Commun.">
        <title>Genetic determinants of endophytism in the Arabidopsis root mycobiome.</title>
        <authorList>
            <person name="Mesny F."/>
            <person name="Miyauchi S."/>
            <person name="Thiergart T."/>
            <person name="Pickel B."/>
            <person name="Atanasova L."/>
            <person name="Karlsson M."/>
            <person name="Huettel B."/>
            <person name="Barry K.W."/>
            <person name="Haridas S."/>
            <person name="Chen C."/>
            <person name="Bauer D."/>
            <person name="Andreopoulos W."/>
            <person name="Pangilinan J."/>
            <person name="LaButti K."/>
            <person name="Riley R."/>
            <person name="Lipzen A."/>
            <person name="Clum A."/>
            <person name="Drula E."/>
            <person name="Henrissat B."/>
            <person name="Kohler A."/>
            <person name="Grigoriev I.V."/>
            <person name="Martin F.M."/>
            <person name="Hacquard S."/>
        </authorList>
    </citation>
    <scope>NUCLEOTIDE SEQUENCE</scope>
    <source>
        <strain evidence="1">MPI-SDFR-AT-0120</strain>
    </source>
</reference>
<organism evidence="1 2">
    <name type="scientific">Paraphoma chrysanthemicola</name>
    <dbReference type="NCBI Taxonomy" id="798071"/>
    <lineage>
        <taxon>Eukaryota</taxon>
        <taxon>Fungi</taxon>
        <taxon>Dikarya</taxon>
        <taxon>Ascomycota</taxon>
        <taxon>Pezizomycotina</taxon>
        <taxon>Dothideomycetes</taxon>
        <taxon>Pleosporomycetidae</taxon>
        <taxon>Pleosporales</taxon>
        <taxon>Pleosporineae</taxon>
        <taxon>Phaeosphaeriaceae</taxon>
        <taxon>Paraphoma</taxon>
    </lineage>
</organism>
<dbReference type="InterPro" id="IPR013083">
    <property type="entry name" value="Znf_RING/FYVE/PHD"/>
</dbReference>
<dbReference type="Proteomes" id="UP000813461">
    <property type="component" value="Unassembled WGS sequence"/>
</dbReference>
<protein>
    <submittedName>
        <fullName evidence="1">Uncharacterized protein</fullName>
    </submittedName>
</protein>
<dbReference type="OrthoDB" id="8062037at2759"/>
<gene>
    <name evidence="1" type="ORF">FB567DRAFT_547920</name>
</gene>
<dbReference type="SUPFAM" id="SSF57850">
    <property type="entry name" value="RING/U-box"/>
    <property type="match status" value="1"/>
</dbReference>
<evidence type="ECO:0000313" key="1">
    <source>
        <dbReference type="EMBL" id="KAH7089096.1"/>
    </source>
</evidence>
<proteinExistence type="predicted"/>
<dbReference type="AlphaFoldDB" id="A0A8K0RBF8"/>
<name>A0A8K0RBF8_9PLEO</name>
<keyword evidence="2" id="KW-1185">Reference proteome</keyword>